<dbReference type="InterPro" id="IPR025665">
    <property type="entry name" value="Beta-barrel_OMP_2"/>
</dbReference>
<dbReference type="EMBL" id="FNFO01000003">
    <property type="protein sequence ID" value="SDK77539.1"/>
    <property type="molecule type" value="Genomic_DNA"/>
</dbReference>
<organism evidence="2 3">
    <name type="scientific">Catalinimonas alkaloidigena</name>
    <dbReference type="NCBI Taxonomy" id="1075417"/>
    <lineage>
        <taxon>Bacteria</taxon>
        <taxon>Pseudomonadati</taxon>
        <taxon>Bacteroidota</taxon>
        <taxon>Cytophagia</taxon>
        <taxon>Cytophagales</taxon>
        <taxon>Catalimonadaceae</taxon>
        <taxon>Catalinimonas</taxon>
    </lineage>
</organism>
<evidence type="ECO:0000313" key="3">
    <source>
        <dbReference type="Proteomes" id="UP000198510"/>
    </source>
</evidence>
<keyword evidence="3" id="KW-1185">Reference proteome</keyword>
<feature type="domain" description="Outer membrane protein beta-barrel" evidence="1">
    <location>
        <begin position="51"/>
        <end position="219"/>
    </location>
</feature>
<dbReference type="Proteomes" id="UP000198510">
    <property type="component" value="Unassembled WGS sequence"/>
</dbReference>
<dbReference type="OrthoDB" id="1429208at2"/>
<gene>
    <name evidence="2" type="ORF">SAMN05421823_103530</name>
</gene>
<proteinExistence type="predicted"/>
<evidence type="ECO:0000259" key="1">
    <source>
        <dbReference type="Pfam" id="PF13568"/>
    </source>
</evidence>
<reference evidence="2 3" key="1">
    <citation type="submission" date="2016-10" db="EMBL/GenBank/DDBJ databases">
        <authorList>
            <person name="de Groot N.N."/>
        </authorList>
    </citation>
    <scope>NUCLEOTIDE SEQUENCE [LARGE SCALE GENOMIC DNA]</scope>
    <source>
        <strain evidence="2 3">DSM 25186</strain>
    </source>
</reference>
<protein>
    <submittedName>
        <fullName evidence="2">Outer membrane protein beta-barrel domain-containing protein</fullName>
    </submittedName>
</protein>
<dbReference type="Pfam" id="PF13568">
    <property type="entry name" value="OMP_b-brl_2"/>
    <property type="match status" value="1"/>
</dbReference>
<accession>A0A1G9EN46</accession>
<sequence length="244" mass="26410">MPYAGSAFQSLLFFSSFYLQALFKLSFHMITKAGVLAFCLLTATTTSYAQVSVAPRIGFGITSVTQAFDPNKPRLTLHAGVEGAYELIENLTLRSGLLLEGKGVRTSDKSGGNSIKASIGFIYLTIPLHAQYSLPIADEFDVWGSAGFYFSAAINGVAKYKYNINGTQSSDSDHIDFGLDNDGIRRGDGGFDIGAGISVPFLANKLDVGFELSLGLVNLNDPDESDELYNRSIKLLARYPLVFE</sequence>
<dbReference type="AlphaFoldDB" id="A0A1G9EN46"/>
<dbReference type="STRING" id="1075417.SAMN05421823_103530"/>
<name>A0A1G9EN46_9BACT</name>
<evidence type="ECO:0000313" key="2">
    <source>
        <dbReference type="EMBL" id="SDK77539.1"/>
    </source>
</evidence>